<feature type="compositionally biased region" description="Low complexity" evidence="1">
    <location>
        <begin position="1"/>
        <end position="18"/>
    </location>
</feature>
<protein>
    <submittedName>
        <fullName evidence="3">Collagen-like protein</fullName>
    </submittedName>
</protein>
<evidence type="ECO:0000313" key="3">
    <source>
        <dbReference type="EMBL" id="RRD29151.1"/>
    </source>
</evidence>
<feature type="region of interest" description="Disordered" evidence="1">
    <location>
        <begin position="1"/>
        <end position="57"/>
    </location>
</feature>
<comment type="caution">
    <text evidence="3">The sequence shown here is derived from an EMBL/GenBank/DDBJ whole genome shotgun (WGS) entry which is preliminary data.</text>
</comment>
<feature type="transmembrane region" description="Helical" evidence="2">
    <location>
        <begin position="79"/>
        <end position="97"/>
    </location>
</feature>
<evidence type="ECO:0000256" key="2">
    <source>
        <dbReference type="SAM" id="Phobius"/>
    </source>
</evidence>
<evidence type="ECO:0000256" key="1">
    <source>
        <dbReference type="SAM" id="MobiDB-lite"/>
    </source>
</evidence>
<sequence>MTQPQTPGQPYYPQQPSAPSAPIPGQPYPPQMPGQQVPGAPMGGPAPGQPYPPQAPAGDSFVGNLFDTSKGFVERFGKIILIVATVAFILNWLYAAYTSGDIGGEYNVETGSRSFAFGEFLVSLLVNAPWAVLQIGLVRLFIELVANSAKRTQG</sequence>
<feature type="compositionally biased region" description="Pro residues" evidence="1">
    <location>
        <begin position="19"/>
        <end position="32"/>
    </location>
</feature>
<dbReference type="EMBL" id="RQZC01000010">
    <property type="protein sequence ID" value="RRD29151.1"/>
    <property type="molecule type" value="Genomic_DNA"/>
</dbReference>
<dbReference type="RefSeq" id="WP_124933839.1">
    <property type="nucleotide sequence ID" value="NZ_JAGFOU010000026.1"/>
</dbReference>
<keyword evidence="2" id="KW-1133">Transmembrane helix</keyword>
<keyword evidence="2" id="KW-0812">Transmembrane</keyword>
<dbReference type="OrthoDB" id="3261020at2"/>
<gene>
    <name evidence="3" type="ORF">EII10_07235</name>
</gene>
<keyword evidence="2" id="KW-0472">Membrane</keyword>
<reference evidence="3 4" key="1">
    <citation type="submission" date="2018-11" db="EMBL/GenBank/DDBJ databases">
        <title>Genomes From Bacteria Associated with the Canine Oral Cavity: a Test Case for Automated Genome-Based Taxonomic Assignment.</title>
        <authorList>
            <person name="Coil D.A."/>
            <person name="Jospin G."/>
            <person name="Darling A.E."/>
            <person name="Wallis C."/>
            <person name="Davis I.J."/>
            <person name="Harris S."/>
            <person name="Eisen J.A."/>
            <person name="Holcombe L.J."/>
            <person name="O'Flynn C."/>
        </authorList>
    </citation>
    <scope>NUCLEOTIDE SEQUENCE [LARGE SCALE GENOMIC DNA]</scope>
    <source>
        <strain evidence="3 4">OH5050</strain>
    </source>
</reference>
<accession>A0A3P1V4U5</accession>
<keyword evidence="4" id="KW-1185">Reference proteome</keyword>
<dbReference type="AlphaFoldDB" id="A0A3P1V4U5"/>
<proteinExistence type="predicted"/>
<keyword evidence="3" id="KW-0176">Collagen</keyword>
<dbReference type="Proteomes" id="UP000271272">
    <property type="component" value="Unassembled WGS sequence"/>
</dbReference>
<name>A0A3P1V4U5_9ACTO</name>
<evidence type="ECO:0000313" key="4">
    <source>
        <dbReference type="Proteomes" id="UP000271272"/>
    </source>
</evidence>
<feature type="transmembrane region" description="Helical" evidence="2">
    <location>
        <begin position="117"/>
        <end position="142"/>
    </location>
</feature>
<organism evidence="3 4">
    <name type="scientific">Actinomyces bowdenii</name>
    <dbReference type="NCBI Taxonomy" id="131109"/>
    <lineage>
        <taxon>Bacteria</taxon>
        <taxon>Bacillati</taxon>
        <taxon>Actinomycetota</taxon>
        <taxon>Actinomycetes</taxon>
        <taxon>Actinomycetales</taxon>
        <taxon>Actinomycetaceae</taxon>
        <taxon>Actinomyces</taxon>
    </lineage>
</organism>